<dbReference type="Gene3D" id="3.40.630.30">
    <property type="match status" value="1"/>
</dbReference>
<organism evidence="4 5">
    <name type="scientific">Caulobacter segnis</name>
    <dbReference type="NCBI Taxonomy" id="88688"/>
    <lineage>
        <taxon>Bacteria</taxon>
        <taxon>Pseudomonadati</taxon>
        <taxon>Pseudomonadota</taxon>
        <taxon>Alphaproteobacteria</taxon>
        <taxon>Caulobacterales</taxon>
        <taxon>Caulobacteraceae</taxon>
        <taxon>Caulobacter</taxon>
    </lineage>
</organism>
<keyword evidence="2" id="KW-0012">Acyltransferase</keyword>
<comment type="caution">
    <text evidence="4">The sequence shown here is derived from an EMBL/GenBank/DDBJ whole genome shotgun (WGS) entry which is preliminary data.</text>
</comment>
<dbReference type="InterPro" id="IPR016181">
    <property type="entry name" value="Acyl_CoA_acyltransferase"/>
</dbReference>
<accession>A0A2W5UYX2</accession>
<evidence type="ECO:0000256" key="1">
    <source>
        <dbReference type="ARBA" id="ARBA00022679"/>
    </source>
</evidence>
<dbReference type="EMBL" id="QFQZ01000078">
    <property type="protein sequence ID" value="PZR31707.1"/>
    <property type="molecule type" value="Genomic_DNA"/>
</dbReference>
<dbReference type="SUPFAM" id="SSF55729">
    <property type="entry name" value="Acyl-CoA N-acyltransferases (Nat)"/>
    <property type="match status" value="1"/>
</dbReference>
<evidence type="ECO:0000313" key="4">
    <source>
        <dbReference type="EMBL" id="PZR31707.1"/>
    </source>
</evidence>
<dbReference type="GO" id="GO:0016747">
    <property type="term" value="F:acyltransferase activity, transferring groups other than amino-acyl groups"/>
    <property type="evidence" value="ECO:0007669"/>
    <property type="project" value="InterPro"/>
</dbReference>
<dbReference type="PANTHER" id="PTHR43072">
    <property type="entry name" value="N-ACETYLTRANSFERASE"/>
    <property type="match status" value="1"/>
</dbReference>
<dbReference type="PANTHER" id="PTHR43072:SF23">
    <property type="entry name" value="UPF0039 PROTEIN C11D3.02C"/>
    <property type="match status" value="1"/>
</dbReference>
<reference evidence="4 5" key="1">
    <citation type="submission" date="2017-08" db="EMBL/GenBank/DDBJ databases">
        <title>Infants hospitalized years apart are colonized by the same room-sourced microbial strains.</title>
        <authorList>
            <person name="Brooks B."/>
            <person name="Olm M.R."/>
            <person name="Firek B.A."/>
            <person name="Baker R."/>
            <person name="Thomas B.C."/>
            <person name="Morowitz M.J."/>
            <person name="Banfield J.F."/>
        </authorList>
    </citation>
    <scope>NUCLEOTIDE SEQUENCE [LARGE SCALE GENOMIC DNA]</scope>
    <source>
        <strain evidence="4">S2_003_000_R2_4</strain>
    </source>
</reference>
<sequence>MTRSDLTTRAATAADAPAIVEIYNEGIADRIATFETSPRSADQILGWFDDRHPVIVVTEEAGQIAGYAATFSYADRCCYAGIAEFSVYVRRASRGRGVGAVAMNALIDAAVRAGFWKLLSRVFVENKASLALLKSVGFREVGVHEKHGKLDGVWRDVVAVERLLEDNLD</sequence>
<keyword evidence="1 4" id="KW-0808">Transferase</keyword>
<name>A0A2W5UYX2_9CAUL</name>
<evidence type="ECO:0000256" key="2">
    <source>
        <dbReference type="ARBA" id="ARBA00023315"/>
    </source>
</evidence>
<dbReference type="AlphaFoldDB" id="A0A2W5UYX2"/>
<dbReference type="NCBIfam" id="NF040503">
    <property type="entry name" value="resist_ArsN1a"/>
    <property type="match status" value="1"/>
</dbReference>
<dbReference type="RefSeq" id="WP_304281209.1">
    <property type="nucleotide sequence ID" value="NZ_QFQZ01000078.1"/>
</dbReference>
<dbReference type="Pfam" id="PF00583">
    <property type="entry name" value="Acetyltransf_1"/>
    <property type="match status" value="1"/>
</dbReference>
<dbReference type="CDD" id="cd04301">
    <property type="entry name" value="NAT_SF"/>
    <property type="match status" value="1"/>
</dbReference>
<evidence type="ECO:0000313" key="5">
    <source>
        <dbReference type="Proteomes" id="UP000249393"/>
    </source>
</evidence>
<dbReference type="PROSITE" id="PS51186">
    <property type="entry name" value="GNAT"/>
    <property type="match status" value="1"/>
</dbReference>
<proteinExistence type="predicted"/>
<feature type="domain" description="N-acetyltransferase" evidence="3">
    <location>
        <begin position="6"/>
        <end position="165"/>
    </location>
</feature>
<dbReference type="Proteomes" id="UP000249393">
    <property type="component" value="Unassembled WGS sequence"/>
</dbReference>
<gene>
    <name evidence="4" type="ORF">DI526_18770</name>
</gene>
<dbReference type="InterPro" id="IPR000182">
    <property type="entry name" value="GNAT_dom"/>
</dbReference>
<evidence type="ECO:0000259" key="3">
    <source>
        <dbReference type="PROSITE" id="PS51186"/>
    </source>
</evidence>
<protein>
    <submittedName>
        <fullName evidence="4">GNAT family N-acetyltransferase</fullName>
    </submittedName>
</protein>